<accession>A0A674HRL5</accession>
<evidence type="ECO:0000256" key="10">
    <source>
        <dbReference type="ARBA" id="ARBA00023180"/>
    </source>
</evidence>
<dbReference type="InterPro" id="IPR007110">
    <property type="entry name" value="Ig-like_dom"/>
</dbReference>
<keyword evidence="8" id="KW-0472">Membrane</keyword>
<dbReference type="PROSITE" id="PS00290">
    <property type="entry name" value="IG_MHC"/>
    <property type="match status" value="1"/>
</dbReference>
<dbReference type="InterPro" id="IPR014745">
    <property type="entry name" value="MHC_II_a/b_N"/>
</dbReference>
<evidence type="ECO:0000259" key="12">
    <source>
        <dbReference type="PROSITE" id="PS50835"/>
    </source>
</evidence>
<evidence type="ECO:0000313" key="14">
    <source>
        <dbReference type="Proteomes" id="UP000007754"/>
    </source>
</evidence>
<dbReference type="PANTHER" id="PTHR19944:SF86">
    <property type="entry name" value="HLA CLASS II HISTOCOMPATIBILITY ANTIGEN, DR ALPHA CHAIN"/>
    <property type="match status" value="1"/>
</dbReference>
<keyword evidence="3" id="KW-0812">Transmembrane</keyword>
<dbReference type="Pfam" id="PF07654">
    <property type="entry name" value="C1-set"/>
    <property type="match status" value="1"/>
</dbReference>
<dbReference type="SMART" id="SM00920">
    <property type="entry name" value="MHC_II_alpha"/>
    <property type="match status" value="1"/>
</dbReference>
<dbReference type="SUPFAM" id="SSF48726">
    <property type="entry name" value="Immunoglobulin"/>
    <property type="match status" value="1"/>
</dbReference>
<keyword evidence="10" id="KW-0325">Glycoprotein</keyword>
<keyword evidence="6" id="KW-1133">Transmembrane helix</keyword>
<protein>
    <submittedName>
        <fullName evidence="13">HLA class II histocompatibility antigen, DR alpha chain-like</fullName>
    </submittedName>
</protein>
<feature type="domain" description="Ig-like" evidence="12">
    <location>
        <begin position="159"/>
        <end position="249"/>
    </location>
</feature>
<dbReference type="GO" id="GO:0002250">
    <property type="term" value="P:adaptive immune response"/>
    <property type="evidence" value="ECO:0007669"/>
    <property type="project" value="UniProtKB-KW"/>
</dbReference>
<evidence type="ECO:0000256" key="1">
    <source>
        <dbReference type="ARBA" id="ARBA00004479"/>
    </source>
</evidence>
<keyword evidence="11" id="KW-0491">MHC II</keyword>
<dbReference type="InterPro" id="IPR013783">
    <property type="entry name" value="Ig-like_fold"/>
</dbReference>
<evidence type="ECO:0000256" key="3">
    <source>
        <dbReference type="ARBA" id="ARBA00022692"/>
    </source>
</evidence>
<dbReference type="Pfam" id="PF00993">
    <property type="entry name" value="MHC_II_alpha"/>
    <property type="match status" value="1"/>
</dbReference>
<dbReference type="GeneTree" id="ENSGT00940000160997"/>
<comment type="subcellular location">
    <subcellularLocation>
        <location evidence="1">Membrane</location>
        <topology evidence="1">Single-pass type I membrane protein</topology>
    </subcellularLocation>
</comment>
<dbReference type="InterPro" id="IPR011162">
    <property type="entry name" value="MHC_I/II-like_Ag-recog"/>
</dbReference>
<dbReference type="InterPro" id="IPR003006">
    <property type="entry name" value="Ig/MHC_CS"/>
</dbReference>
<dbReference type="Ensembl" id="ENSTGUT00000043926.1">
    <property type="protein sequence ID" value="ENSTGUP00000037664.1"/>
    <property type="gene ID" value="ENSTGUG00000024504.1"/>
</dbReference>
<evidence type="ECO:0000256" key="5">
    <source>
        <dbReference type="ARBA" id="ARBA00022859"/>
    </source>
</evidence>
<evidence type="ECO:0000256" key="8">
    <source>
        <dbReference type="ARBA" id="ARBA00023136"/>
    </source>
</evidence>
<reference evidence="13" key="2">
    <citation type="submission" date="2025-09" db="UniProtKB">
        <authorList>
            <consortium name="Ensembl"/>
        </authorList>
    </citation>
    <scope>IDENTIFICATION</scope>
</reference>
<comment type="similarity">
    <text evidence="2">Belongs to the MHC class II family.</text>
</comment>
<dbReference type="InterPro" id="IPR036179">
    <property type="entry name" value="Ig-like_dom_sf"/>
</dbReference>
<keyword evidence="14" id="KW-1185">Reference proteome</keyword>
<evidence type="ECO:0000256" key="11">
    <source>
        <dbReference type="ARBA" id="ARBA00023182"/>
    </source>
</evidence>
<dbReference type="PANTHER" id="PTHR19944">
    <property type="entry name" value="MHC CLASS II-RELATED"/>
    <property type="match status" value="1"/>
</dbReference>
<dbReference type="InterPro" id="IPR001003">
    <property type="entry name" value="MHC_II_a_N"/>
</dbReference>
<dbReference type="PROSITE" id="PS50835">
    <property type="entry name" value="IG_LIKE"/>
    <property type="match status" value="1"/>
</dbReference>
<dbReference type="Proteomes" id="UP000007754">
    <property type="component" value="Unplaced"/>
</dbReference>
<evidence type="ECO:0000256" key="7">
    <source>
        <dbReference type="ARBA" id="ARBA00023130"/>
    </source>
</evidence>
<dbReference type="Gene3D" id="3.10.320.10">
    <property type="entry name" value="Class II Histocompatibility Antigen, M Beta Chain, Chain B, domain 1"/>
    <property type="match status" value="1"/>
</dbReference>
<evidence type="ECO:0000256" key="9">
    <source>
        <dbReference type="ARBA" id="ARBA00023157"/>
    </source>
</evidence>
<evidence type="ECO:0000256" key="6">
    <source>
        <dbReference type="ARBA" id="ARBA00022989"/>
    </source>
</evidence>
<keyword evidence="7" id="KW-1064">Adaptive immunity</keyword>
<sequence length="310" mass="34395">MTTHPRRAPIGCALFGVLLPHSRSPQLGAAFPGAAPALPRVPGARGAMDGARSLPRLLPLLALTLPAGWGVQVEHSIIQTEFYQKSLDSAPDSEEFMFDFDGDEIFHVEKEETVWRLPEFQEFASFEAQGALQNLAIDKQNLESSMAAYNRSRIPSEPPEVAVFPKHPVEDEEPNILICSVTKFWPAALGVTWLRNGAPVTRGVLETPFYPDRDFTFRKFSYLPFVPAPGDYYDCQVEHEGLAKPAKMHWGEIWDFLGKKKSEFWGKNYGFLGKNGVFLGGKWGFWGGKMDFWGFGKTGDLGLSGLPDGA</sequence>
<dbReference type="GO" id="GO:0002504">
    <property type="term" value="P:antigen processing and presentation of peptide or polysaccharide antigen via MHC class II"/>
    <property type="evidence" value="ECO:0007669"/>
    <property type="project" value="UniProtKB-KW"/>
</dbReference>
<dbReference type="InterPro" id="IPR003597">
    <property type="entry name" value="Ig_C1-set"/>
</dbReference>
<dbReference type="InterPro" id="IPR050160">
    <property type="entry name" value="MHC/Immunoglobulin"/>
</dbReference>
<dbReference type="CDD" id="cd05767">
    <property type="entry name" value="IgC1_MHC_II_alpha"/>
    <property type="match status" value="1"/>
</dbReference>
<dbReference type="GO" id="GO:0042613">
    <property type="term" value="C:MHC class II protein complex"/>
    <property type="evidence" value="ECO:0007669"/>
    <property type="project" value="UniProtKB-KW"/>
</dbReference>
<dbReference type="AlphaFoldDB" id="A0A674HRL5"/>
<dbReference type="SMART" id="SM00407">
    <property type="entry name" value="IGc1"/>
    <property type="match status" value="1"/>
</dbReference>
<name>A0A674HRL5_TAEGU</name>
<keyword evidence="5" id="KW-0391">Immunity</keyword>
<proteinExistence type="inferred from homology"/>
<evidence type="ECO:0000256" key="4">
    <source>
        <dbReference type="ARBA" id="ARBA00022729"/>
    </source>
</evidence>
<dbReference type="Gene3D" id="2.60.40.10">
    <property type="entry name" value="Immunoglobulins"/>
    <property type="match status" value="1"/>
</dbReference>
<reference evidence="13" key="1">
    <citation type="submission" date="2025-08" db="UniProtKB">
        <authorList>
            <consortium name="Ensembl"/>
        </authorList>
    </citation>
    <scope>IDENTIFICATION</scope>
</reference>
<evidence type="ECO:0000313" key="13">
    <source>
        <dbReference type="Ensembl" id="ENSTGUP00000037664.1"/>
    </source>
</evidence>
<keyword evidence="9" id="KW-1015">Disulfide bond</keyword>
<dbReference type="SUPFAM" id="SSF54452">
    <property type="entry name" value="MHC antigen-recognition domain"/>
    <property type="match status" value="1"/>
</dbReference>
<keyword evidence="4" id="KW-0732">Signal</keyword>
<organism evidence="13 14">
    <name type="scientific">Taeniopygia guttata</name>
    <name type="common">Zebra finch</name>
    <name type="synonym">Poephila guttata</name>
    <dbReference type="NCBI Taxonomy" id="59729"/>
    <lineage>
        <taxon>Eukaryota</taxon>
        <taxon>Metazoa</taxon>
        <taxon>Chordata</taxon>
        <taxon>Craniata</taxon>
        <taxon>Vertebrata</taxon>
        <taxon>Euteleostomi</taxon>
        <taxon>Archelosauria</taxon>
        <taxon>Archosauria</taxon>
        <taxon>Dinosauria</taxon>
        <taxon>Saurischia</taxon>
        <taxon>Theropoda</taxon>
        <taxon>Coelurosauria</taxon>
        <taxon>Aves</taxon>
        <taxon>Neognathae</taxon>
        <taxon>Neoaves</taxon>
        <taxon>Telluraves</taxon>
        <taxon>Australaves</taxon>
        <taxon>Passeriformes</taxon>
        <taxon>Passeroidea</taxon>
        <taxon>Estrildidae</taxon>
        <taxon>Estrildinae</taxon>
        <taxon>Taeniopygia</taxon>
    </lineage>
</organism>
<evidence type="ECO:0000256" key="2">
    <source>
        <dbReference type="ARBA" id="ARBA00007394"/>
    </source>
</evidence>